<proteinExistence type="predicted"/>
<evidence type="ECO:0000256" key="1">
    <source>
        <dbReference type="SAM" id="MobiDB-lite"/>
    </source>
</evidence>
<gene>
    <name evidence="2" type="ORF">FRACYDRAFT_236062</name>
</gene>
<dbReference type="AlphaFoldDB" id="A0A1E7FPA5"/>
<dbReference type="InParanoid" id="A0A1E7FPA5"/>
<evidence type="ECO:0000313" key="2">
    <source>
        <dbReference type="EMBL" id="OEU20000.1"/>
    </source>
</evidence>
<organism evidence="2 3">
    <name type="scientific">Fragilariopsis cylindrus CCMP1102</name>
    <dbReference type="NCBI Taxonomy" id="635003"/>
    <lineage>
        <taxon>Eukaryota</taxon>
        <taxon>Sar</taxon>
        <taxon>Stramenopiles</taxon>
        <taxon>Ochrophyta</taxon>
        <taxon>Bacillariophyta</taxon>
        <taxon>Bacillariophyceae</taxon>
        <taxon>Bacillariophycidae</taxon>
        <taxon>Bacillariales</taxon>
        <taxon>Bacillariaceae</taxon>
        <taxon>Fragilariopsis</taxon>
    </lineage>
</organism>
<keyword evidence="3" id="KW-1185">Reference proteome</keyword>
<dbReference type="PANTHER" id="PTHR45288">
    <property type="entry name" value="THIOREDOXIN FAMILY PROTEIN"/>
    <property type="match status" value="1"/>
</dbReference>
<dbReference type="Gene3D" id="3.40.30.10">
    <property type="entry name" value="Glutaredoxin"/>
    <property type="match status" value="1"/>
</dbReference>
<accession>A0A1E7FPA5</accession>
<dbReference type="KEGG" id="fcy:FRACYDRAFT_236062"/>
<name>A0A1E7FPA5_9STRA</name>
<dbReference type="Proteomes" id="UP000095751">
    <property type="component" value="Unassembled WGS sequence"/>
</dbReference>
<dbReference type="OrthoDB" id="422574at2759"/>
<protein>
    <recommendedName>
        <fullName evidence="4">GST N-terminal domain-containing protein</fullName>
    </recommendedName>
</protein>
<feature type="region of interest" description="Disordered" evidence="1">
    <location>
        <begin position="68"/>
        <end position="89"/>
    </location>
</feature>
<evidence type="ECO:0000313" key="3">
    <source>
        <dbReference type="Proteomes" id="UP000095751"/>
    </source>
</evidence>
<feature type="compositionally biased region" description="Acidic residues" evidence="1">
    <location>
        <begin position="76"/>
        <end position="89"/>
    </location>
</feature>
<dbReference type="PANTHER" id="PTHR45288:SF1">
    <property type="entry name" value="THIOREDOXIN FAMILY PROTEIN"/>
    <property type="match status" value="1"/>
</dbReference>
<reference evidence="2 3" key="1">
    <citation type="submission" date="2016-09" db="EMBL/GenBank/DDBJ databases">
        <title>Extensive genetic diversity and differential bi-allelic expression allows diatom success in the polar Southern Ocean.</title>
        <authorList>
            <consortium name="DOE Joint Genome Institute"/>
            <person name="Mock T."/>
            <person name="Otillar R.P."/>
            <person name="Strauss J."/>
            <person name="Dupont C."/>
            <person name="Frickenhaus S."/>
            <person name="Maumus F."/>
            <person name="Mcmullan M."/>
            <person name="Sanges R."/>
            <person name="Schmutz J."/>
            <person name="Toseland A."/>
            <person name="Valas R."/>
            <person name="Veluchamy A."/>
            <person name="Ward B.J."/>
            <person name="Allen A."/>
            <person name="Barry K."/>
            <person name="Falciatore A."/>
            <person name="Ferrante M."/>
            <person name="Fortunato A.E."/>
            <person name="Gloeckner G."/>
            <person name="Gruber A."/>
            <person name="Hipkin R."/>
            <person name="Janech M."/>
            <person name="Kroth P."/>
            <person name="Leese F."/>
            <person name="Lindquist E."/>
            <person name="Lyon B.R."/>
            <person name="Martin J."/>
            <person name="Mayer C."/>
            <person name="Parker M."/>
            <person name="Quesneville H."/>
            <person name="Raymond J."/>
            <person name="Uhlig C."/>
            <person name="Valentin K.U."/>
            <person name="Worden A.Z."/>
            <person name="Armbrust E.V."/>
            <person name="Bowler C."/>
            <person name="Green B."/>
            <person name="Moulton V."/>
            <person name="Van Oosterhout C."/>
            <person name="Grigoriev I."/>
        </authorList>
    </citation>
    <scope>NUCLEOTIDE SEQUENCE [LARGE SCALE GENOMIC DNA]</scope>
    <source>
        <strain evidence="2 3">CCMP1102</strain>
    </source>
</reference>
<dbReference type="EMBL" id="KV784355">
    <property type="protein sequence ID" value="OEU20000.1"/>
    <property type="molecule type" value="Genomic_DNA"/>
</dbReference>
<evidence type="ECO:0008006" key="4">
    <source>
        <dbReference type="Google" id="ProtNLM"/>
    </source>
</evidence>
<sequence>MYARLTFFDFGSPWCRLVREYATILDLTLHIRPCPRQTLFYGEGSFTLESKFRPEAMQLYKQMKRKEHKQNIAVDGGDDGDGDGDDRNENEEVDFCMTFPLLVDRTQQLGDDDDDDEDVIVLTESYEILNHLWERYGDTVIPTTISGNNTINNNDRRRSDQIFNSNSIPFILRFLSLSGPSYVRPWPRCGIMRFPGTTTTNNNNPSSNINNNNNNKSKNTTTTNDTKITLYQSEGCSESRLVREVLCSLEIPYRSVPVADGSSNILPISCMIRTTATTTTIRIPVLEVIAHDDGNDDEHDDHIVYRVGATECVDYLREKYYDAYHRGSSNDPDDPTWFDVLPNNSNNNEDNNNIGRIGGSISIGAYTAFLKGSRSFVPERVFE</sequence>
<feature type="region of interest" description="Disordered" evidence="1">
    <location>
        <begin position="197"/>
        <end position="223"/>
    </location>
</feature>